<reference evidence="3" key="1">
    <citation type="submission" date="2024-07" db="EMBL/GenBank/DDBJ databases">
        <authorList>
            <person name="Yu S.T."/>
        </authorList>
    </citation>
    <scope>NUCLEOTIDE SEQUENCE</scope>
    <source>
        <strain evidence="3">R11</strain>
    </source>
</reference>
<keyword evidence="2" id="KW-1133">Transmembrane helix</keyword>
<accession>A0AB39N129</accession>
<evidence type="ECO:0000256" key="2">
    <source>
        <dbReference type="SAM" id="Phobius"/>
    </source>
</evidence>
<keyword evidence="2" id="KW-0812">Transmembrane</keyword>
<sequence>MPSQKASRTGDFRTSVGQPTTPIPQQARMRITRKATGALFAGGALGVALAALACPAMLGFGTVAAAPDRVVAGSRRPGR</sequence>
<gene>
    <name evidence="3" type="ORF">AB5J55_21775</name>
</gene>
<dbReference type="RefSeq" id="WP_369272277.1">
    <property type="nucleotide sequence ID" value="NZ_CP163432.1"/>
</dbReference>
<feature type="region of interest" description="Disordered" evidence="1">
    <location>
        <begin position="1"/>
        <end position="28"/>
    </location>
</feature>
<dbReference type="AlphaFoldDB" id="A0AB39N129"/>
<evidence type="ECO:0000313" key="3">
    <source>
        <dbReference type="EMBL" id="XDQ12088.1"/>
    </source>
</evidence>
<keyword evidence="2" id="KW-0472">Membrane</keyword>
<protein>
    <submittedName>
        <fullName evidence="3">Uncharacterized protein</fullName>
    </submittedName>
</protein>
<evidence type="ECO:0000256" key="1">
    <source>
        <dbReference type="SAM" id="MobiDB-lite"/>
    </source>
</evidence>
<feature type="compositionally biased region" description="Polar residues" evidence="1">
    <location>
        <begin position="15"/>
        <end position="24"/>
    </location>
</feature>
<proteinExistence type="predicted"/>
<organism evidence="3">
    <name type="scientific">Streptomyces sp. R11</name>
    <dbReference type="NCBI Taxonomy" id="3238625"/>
    <lineage>
        <taxon>Bacteria</taxon>
        <taxon>Bacillati</taxon>
        <taxon>Actinomycetota</taxon>
        <taxon>Actinomycetes</taxon>
        <taxon>Kitasatosporales</taxon>
        <taxon>Streptomycetaceae</taxon>
        <taxon>Streptomyces</taxon>
    </lineage>
</organism>
<dbReference type="EMBL" id="CP163432">
    <property type="protein sequence ID" value="XDQ12088.1"/>
    <property type="molecule type" value="Genomic_DNA"/>
</dbReference>
<feature type="transmembrane region" description="Helical" evidence="2">
    <location>
        <begin position="38"/>
        <end position="60"/>
    </location>
</feature>
<name>A0AB39N129_9ACTN</name>